<organism evidence="1 2">
    <name type="scientific">Algoriphagus aquatilis</name>
    <dbReference type="NCBI Taxonomy" id="490186"/>
    <lineage>
        <taxon>Bacteria</taxon>
        <taxon>Pseudomonadati</taxon>
        <taxon>Bacteroidota</taxon>
        <taxon>Cytophagia</taxon>
        <taxon>Cytophagales</taxon>
        <taxon>Cyclobacteriaceae</taxon>
        <taxon>Algoriphagus</taxon>
    </lineage>
</organism>
<proteinExistence type="predicted"/>
<comment type="caution">
    <text evidence="1">The sequence shown here is derived from an EMBL/GenBank/DDBJ whole genome shotgun (WGS) entry which is preliminary data.</text>
</comment>
<gene>
    <name evidence="1" type="ORF">ACFPIK_08275</name>
</gene>
<evidence type="ECO:0000313" key="1">
    <source>
        <dbReference type="EMBL" id="MFC5191761.1"/>
    </source>
</evidence>
<keyword evidence="2" id="KW-1185">Reference proteome</keyword>
<evidence type="ECO:0000313" key="2">
    <source>
        <dbReference type="Proteomes" id="UP001596163"/>
    </source>
</evidence>
<sequence length="87" mass="9891">MLKFAIYNRFIERIIIGKKYRKFKNTDRPVGALDYLLLDSLPQIEFGAGTERTFGAFQLASFGKVPTARPVIAQNSILGFKIKFVFS</sequence>
<dbReference type="Proteomes" id="UP001596163">
    <property type="component" value="Unassembled WGS sequence"/>
</dbReference>
<protein>
    <submittedName>
        <fullName evidence="1">Uncharacterized protein</fullName>
    </submittedName>
</protein>
<reference evidence="2" key="1">
    <citation type="journal article" date="2019" name="Int. J. Syst. Evol. Microbiol.">
        <title>The Global Catalogue of Microorganisms (GCM) 10K type strain sequencing project: providing services to taxonomists for standard genome sequencing and annotation.</title>
        <authorList>
            <consortium name="The Broad Institute Genomics Platform"/>
            <consortium name="The Broad Institute Genome Sequencing Center for Infectious Disease"/>
            <person name="Wu L."/>
            <person name="Ma J."/>
        </authorList>
    </citation>
    <scope>NUCLEOTIDE SEQUENCE [LARGE SCALE GENOMIC DNA]</scope>
    <source>
        <strain evidence="2">CGMCC 1.7030</strain>
    </source>
</reference>
<dbReference type="EMBL" id="JBHSKS010000005">
    <property type="protein sequence ID" value="MFC5191761.1"/>
    <property type="molecule type" value="Genomic_DNA"/>
</dbReference>
<name>A0ABW0BVY6_9BACT</name>
<dbReference type="RefSeq" id="WP_377914122.1">
    <property type="nucleotide sequence ID" value="NZ_JBHSKS010000005.1"/>
</dbReference>
<accession>A0ABW0BVY6</accession>